<dbReference type="PROSITE" id="PS51346">
    <property type="entry name" value="PROKAR_ZN_DEPEND_PLPC_2"/>
    <property type="match status" value="1"/>
</dbReference>
<dbReference type="AlphaFoldDB" id="A0A151B529"/>
<dbReference type="InterPro" id="IPR001531">
    <property type="entry name" value="Zn_PLipaseC"/>
</dbReference>
<dbReference type="CDD" id="cd11009">
    <property type="entry name" value="Zn_dep_PLPC"/>
    <property type="match status" value="1"/>
</dbReference>
<keyword evidence="6" id="KW-0378">Hydrolase</keyword>
<keyword evidence="11" id="KW-1185">Reference proteome</keyword>
<dbReference type="Gene3D" id="1.10.575.10">
    <property type="entry name" value="P1 Nuclease"/>
    <property type="match status" value="1"/>
</dbReference>
<dbReference type="Pfam" id="PF00882">
    <property type="entry name" value="Zn_dep_PLPC"/>
    <property type="match status" value="1"/>
</dbReference>
<dbReference type="RefSeq" id="WP_066823477.1">
    <property type="nucleotide sequence ID" value="NZ_LTBA01000007.1"/>
</dbReference>
<keyword evidence="4" id="KW-0479">Metal-binding</keyword>
<dbReference type="PATRIC" id="fig|1121338.3.peg.1041"/>
<dbReference type="GO" id="GO:0008270">
    <property type="term" value="F:zinc ion binding"/>
    <property type="evidence" value="ECO:0007669"/>
    <property type="project" value="InterPro"/>
</dbReference>
<keyword evidence="3" id="KW-0964">Secreted</keyword>
<evidence type="ECO:0000256" key="6">
    <source>
        <dbReference type="ARBA" id="ARBA00022801"/>
    </source>
</evidence>
<dbReference type="InterPro" id="IPR008947">
    <property type="entry name" value="PLipase_C/P1_nuclease_dom_sf"/>
</dbReference>
<protein>
    <recommendedName>
        <fullName evidence="2">Phospholipase C</fullName>
        <ecNumber evidence="1">3.1.4.3</ecNumber>
    </recommendedName>
    <alternativeName>
        <fullName evidence="8">Phosphatidylcholine cholinephosphohydrolase</fullName>
    </alternativeName>
</protein>
<evidence type="ECO:0000259" key="9">
    <source>
        <dbReference type="PROSITE" id="PS51346"/>
    </source>
</evidence>
<evidence type="ECO:0000256" key="2">
    <source>
        <dbReference type="ARBA" id="ARBA00018391"/>
    </source>
</evidence>
<evidence type="ECO:0000256" key="1">
    <source>
        <dbReference type="ARBA" id="ARBA00012018"/>
    </source>
</evidence>
<gene>
    <name evidence="10" type="ORF">CLTEP_10080</name>
</gene>
<evidence type="ECO:0000256" key="7">
    <source>
        <dbReference type="ARBA" id="ARBA00022833"/>
    </source>
</evidence>
<dbReference type="InterPro" id="IPR029002">
    <property type="entry name" value="PLPC/GPLD1"/>
</dbReference>
<keyword evidence="5" id="KW-0732">Signal</keyword>
<dbReference type="SMART" id="SM00770">
    <property type="entry name" value="Zn_dep_PLPC"/>
    <property type="match status" value="1"/>
</dbReference>
<dbReference type="OrthoDB" id="1677163at2"/>
<proteinExistence type="predicted"/>
<evidence type="ECO:0000256" key="8">
    <source>
        <dbReference type="ARBA" id="ARBA00031285"/>
    </source>
</evidence>
<evidence type="ECO:0000256" key="3">
    <source>
        <dbReference type="ARBA" id="ARBA00022525"/>
    </source>
</evidence>
<evidence type="ECO:0000313" key="11">
    <source>
        <dbReference type="Proteomes" id="UP000075531"/>
    </source>
</evidence>
<dbReference type="Proteomes" id="UP000075531">
    <property type="component" value="Unassembled WGS sequence"/>
</dbReference>
<dbReference type="EMBL" id="LTBA01000007">
    <property type="protein sequence ID" value="KYH35015.1"/>
    <property type="molecule type" value="Genomic_DNA"/>
</dbReference>
<sequence>MIRKIEKTYGITLKGALKIINPIKKRLIKTYCLVHKFLNRQALRILHKENYLDEYKFYSKYIIFLNEGAVWADQDFKSINHFFHYNKRSGLFGFSNALSECCDYYNKAVDYYNQNNIEKSMFYIGAACHLVQDSTVPQHVNNKLLSEHRQFELWIIDEVINKNSFGELSNIVEYDDIKDYIIINSRKAYNIYRKNSHITDKYNRYNSVASEIIKLAQGSTAGFLIKFYNENVK</sequence>
<evidence type="ECO:0000313" key="10">
    <source>
        <dbReference type="EMBL" id="KYH35015.1"/>
    </source>
</evidence>
<feature type="domain" description="Zn-dependent PLC" evidence="9">
    <location>
        <begin position="22"/>
        <end position="233"/>
    </location>
</feature>
<dbReference type="GO" id="GO:0034480">
    <property type="term" value="F:phosphatidylcholine phospholipase C activity"/>
    <property type="evidence" value="ECO:0007669"/>
    <property type="project" value="UniProtKB-EC"/>
</dbReference>
<keyword evidence="7" id="KW-0862">Zinc</keyword>
<evidence type="ECO:0000256" key="4">
    <source>
        <dbReference type="ARBA" id="ARBA00022723"/>
    </source>
</evidence>
<reference evidence="10 11" key="1">
    <citation type="submission" date="2016-02" db="EMBL/GenBank/DDBJ databases">
        <title>Genome sequence of Clostridium tepidiprofundi DSM 19306.</title>
        <authorList>
            <person name="Poehlein A."/>
            <person name="Daniel R."/>
        </authorList>
    </citation>
    <scope>NUCLEOTIDE SEQUENCE [LARGE SCALE GENOMIC DNA]</scope>
    <source>
        <strain evidence="10 11">DSM 19306</strain>
    </source>
</reference>
<evidence type="ECO:0000256" key="5">
    <source>
        <dbReference type="ARBA" id="ARBA00022729"/>
    </source>
</evidence>
<dbReference type="SUPFAM" id="SSF48537">
    <property type="entry name" value="Phospholipase C/P1 nuclease"/>
    <property type="match status" value="1"/>
</dbReference>
<organism evidence="10 11">
    <name type="scientific">Clostridium tepidiprofundi DSM 19306</name>
    <dbReference type="NCBI Taxonomy" id="1121338"/>
    <lineage>
        <taxon>Bacteria</taxon>
        <taxon>Bacillati</taxon>
        <taxon>Bacillota</taxon>
        <taxon>Clostridia</taxon>
        <taxon>Eubacteriales</taxon>
        <taxon>Clostridiaceae</taxon>
        <taxon>Clostridium</taxon>
    </lineage>
</organism>
<name>A0A151B529_9CLOT</name>
<comment type="caution">
    <text evidence="10">The sequence shown here is derived from an EMBL/GenBank/DDBJ whole genome shotgun (WGS) entry which is preliminary data.</text>
</comment>
<dbReference type="STRING" id="1121338.CLTEP_10080"/>
<dbReference type="EC" id="3.1.4.3" evidence="1"/>
<accession>A0A151B529</accession>